<dbReference type="SUPFAM" id="SSF81321">
    <property type="entry name" value="Family A G protein-coupled receptor-like"/>
    <property type="match status" value="1"/>
</dbReference>
<dbReference type="OrthoDB" id="10648097at2759"/>
<sequence length="130" mass="14865">MLESVQNTTATATNIQILNIFTRRITLYLGIPFYLIGIIGGIFNTLMFTNFHKLRVSSCGIYLLLLNIIDLVLLNNSLLIRVLQYGFNYDLLISSKIICKIRFYVGHLSVMISFILIILASLERYGKTLR</sequence>
<feature type="transmembrane region" description="Helical" evidence="5">
    <location>
        <begin position="61"/>
        <end position="83"/>
    </location>
</feature>
<keyword evidence="9" id="KW-1185">Reference proteome</keyword>
<comment type="subcellular location">
    <subcellularLocation>
        <location evidence="1">Membrane</location>
    </subcellularLocation>
</comment>
<dbReference type="Proteomes" id="UP000663829">
    <property type="component" value="Unassembled WGS sequence"/>
</dbReference>
<evidence type="ECO:0000256" key="5">
    <source>
        <dbReference type="SAM" id="Phobius"/>
    </source>
</evidence>
<evidence type="ECO:0000313" key="7">
    <source>
        <dbReference type="EMBL" id="CAF1572270.1"/>
    </source>
</evidence>
<dbReference type="Gene3D" id="1.20.1070.10">
    <property type="entry name" value="Rhodopsin 7-helix transmembrane proteins"/>
    <property type="match status" value="1"/>
</dbReference>
<evidence type="ECO:0000313" key="9">
    <source>
        <dbReference type="Proteomes" id="UP000663829"/>
    </source>
</evidence>
<protein>
    <recommendedName>
        <fullName evidence="6">G-protein coupled receptors family 1 profile domain-containing protein</fullName>
    </recommendedName>
</protein>
<evidence type="ECO:0000256" key="4">
    <source>
        <dbReference type="ARBA" id="ARBA00023136"/>
    </source>
</evidence>
<organism evidence="7 9">
    <name type="scientific">Didymodactylos carnosus</name>
    <dbReference type="NCBI Taxonomy" id="1234261"/>
    <lineage>
        <taxon>Eukaryota</taxon>
        <taxon>Metazoa</taxon>
        <taxon>Spiralia</taxon>
        <taxon>Gnathifera</taxon>
        <taxon>Rotifera</taxon>
        <taxon>Eurotatoria</taxon>
        <taxon>Bdelloidea</taxon>
        <taxon>Philodinida</taxon>
        <taxon>Philodinidae</taxon>
        <taxon>Didymodactylos</taxon>
    </lineage>
</organism>
<evidence type="ECO:0000256" key="1">
    <source>
        <dbReference type="ARBA" id="ARBA00004370"/>
    </source>
</evidence>
<dbReference type="PROSITE" id="PS50262">
    <property type="entry name" value="G_PROTEIN_RECEP_F1_2"/>
    <property type="match status" value="1"/>
</dbReference>
<feature type="domain" description="G-protein coupled receptors family 1 profile" evidence="6">
    <location>
        <begin position="40"/>
        <end position="130"/>
    </location>
</feature>
<keyword evidence="3 5" id="KW-1133">Transmembrane helix</keyword>
<evidence type="ECO:0000313" key="8">
    <source>
        <dbReference type="EMBL" id="CAF4435915.1"/>
    </source>
</evidence>
<comment type="caution">
    <text evidence="7">The sequence shown here is derived from an EMBL/GenBank/DDBJ whole genome shotgun (WGS) entry which is preliminary data.</text>
</comment>
<accession>A0A815YLG5</accession>
<dbReference type="GO" id="GO:0016020">
    <property type="term" value="C:membrane"/>
    <property type="evidence" value="ECO:0007669"/>
    <property type="project" value="UniProtKB-SubCell"/>
</dbReference>
<gene>
    <name evidence="7" type="ORF">GPM918_LOCUS40480</name>
    <name evidence="8" type="ORF">SRO942_LOCUS41426</name>
</gene>
<name>A0A815YLG5_9BILA</name>
<feature type="transmembrane region" description="Helical" evidence="5">
    <location>
        <begin position="103"/>
        <end position="122"/>
    </location>
</feature>
<evidence type="ECO:0000256" key="2">
    <source>
        <dbReference type="ARBA" id="ARBA00022692"/>
    </source>
</evidence>
<dbReference type="EMBL" id="CAJOBC010095868">
    <property type="protein sequence ID" value="CAF4435915.1"/>
    <property type="molecule type" value="Genomic_DNA"/>
</dbReference>
<keyword evidence="2 5" id="KW-0812">Transmembrane</keyword>
<proteinExistence type="predicted"/>
<evidence type="ECO:0000259" key="6">
    <source>
        <dbReference type="PROSITE" id="PS50262"/>
    </source>
</evidence>
<evidence type="ECO:0000256" key="3">
    <source>
        <dbReference type="ARBA" id="ARBA00022989"/>
    </source>
</evidence>
<reference evidence="7" key="1">
    <citation type="submission" date="2021-02" db="EMBL/GenBank/DDBJ databases">
        <authorList>
            <person name="Nowell W R."/>
        </authorList>
    </citation>
    <scope>NUCLEOTIDE SEQUENCE</scope>
</reference>
<dbReference type="EMBL" id="CAJNOQ010030034">
    <property type="protein sequence ID" value="CAF1572270.1"/>
    <property type="molecule type" value="Genomic_DNA"/>
</dbReference>
<dbReference type="InterPro" id="IPR017452">
    <property type="entry name" value="GPCR_Rhodpsn_7TM"/>
</dbReference>
<feature type="transmembrane region" description="Helical" evidence="5">
    <location>
        <begin position="27"/>
        <end position="49"/>
    </location>
</feature>
<dbReference type="Proteomes" id="UP000681722">
    <property type="component" value="Unassembled WGS sequence"/>
</dbReference>
<keyword evidence="4 5" id="KW-0472">Membrane</keyword>
<dbReference type="AlphaFoldDB" id="A0A815YLG5"/>
<feature type="non-terminal residue" evidence="7">
    <location>
        <position position="130"/>
    </location>
</feature>